<reference evidence="1" key="1">
    <citation type="submission" date="2020-05" db="EMBL/GenBank/DDBJ databases">
        <title>Large-scale comparative analyses of tick genomes elucidate their genetic diversity and vector capacities.</title>
        <authorList>
            <person name="Jia N."/>
            <person name="Wang J."/>
            <person name="Shi W."/>
            <person name="Du L."/>
            <person name="Sun Y."/>
            <person name="Zhan W."/>
            <person name="Jiang J."/>
            <person name="Wang Q."/>
            <person name="Zhang B."/>
            <person name="Ji P."/>
            <person name="Sakyi L.B."/>
            <person name="Cui X."/>
            <person name="Yuan T."/>
            <person name="Jiang B."/>
            <person name="Yang W."/>
            <person name="Lam T.T.-Y."/>
            <person name="Chang Q."/>
            <person name="Ding S."/>
            <person name="Wang X."/>
            <person name="Zhu J."/>
            <person name="Ruan X."/>
            <person name="Zhao L."/>
            <person name="Wei J."/>
            <person name="Que T."/>
            <person name="Du C."/>
            <person name="Cheng J."/>
            <person name="Dai P."/>
            <person name="Han X."/>
            <person name="Huang E."/>
            <person name="Gao Y."/>
            <person name="Liu J."/>
            <person name="Shao H."/>
            <person name="Ye R."/>
            <person name="Li L."/>
            <person name="Wei W."/>
            <person name="Wang X."/>
            <person name="Wang C."/>
            <person name="Yang T."/>
            <person name="Huo Q."/>
            <person name="Li W."/>
            <person name="Guo W."/>
            <person name="Chen H."/>
            <person name="Zhou L."/>
            <person name="Ni X."/>
            <person name="Tian J."/>
            <person name="Zhou Y."/>
            <person name="Sheng Y."/>
            <person name="Liu T."/>
            <person name="Pan Y."/>
            <person name="Xia L."/>
            <person name="Li J."/>
            <person name="Zhao F."/>
            <person name="Cao W."/>
        </authorList>
    </citation>
    <scope>NUCLEOTIDE SEQUENCE</scope>
    <source>
        <strain evidence="1">Hyas-2018</strain>
    </source>
</reference>
<proteinExistence type="predicted"/>
<dbReference type="Proteomes" id="UP000821845">
    <property type="component" value="Chromosome 2"/>
</dbReference>
<gene>
    <name evidence="1" type="ORF">HPB50_008345</name>
</gene>
<dbReference type="EMBL" id="CM023482">
    <property type="protein sequence ID" value="KAH6938287.1"/>
    <property type="molecule type" value="Genomic_DNA"/>
</dbReference>
<keyword evidence="2" id="KW-1185">Reference proteome</keyword>
<organism evidence="1 2">
    <name type="scientific">Hyalomma asiaticum</name>
    <name type="common">Tick</name>
    <dbReference type="NCBI Taxonomy" id="266040"/>
    <lineage>
        <taxon>Eukaryota</taxon>
        <taxon>Metazoa</taxon>
        <taxon>Ecdysozoa</taxon>
        <taxon>Arthropoda</taxon>
        <taxon>Chelicerata</taxon>
        <taxon>Arachnida</taxon>
        <taxon>Acari</taxon>
        <taxon>Parasitiformes</taxon>
        <taxon>Ixodida</taxon>
        <taxon>Ixodoidea</taxon>
        <taxon>Ixodidae</taxon>
        <taxon>Hyalomminae</taxon>
        <taxon>Hyalomma</taxon>
    </lineage>
</organism>
<comment type="caution">
    <text evidence="1">The sequence shown here is derived from an EMBL/GenBank/DDBJ whole genome shotgun (WGS) entry which is preliminary data.</text>
</comment>
<accession>A0ACB7SYR8</accession>
<name>A0ACB7SYR8_HYAAI</name>
<sequence length="124" mass="13656">MITAAACRCLPPVQTACTVAPKEHAPSFNHYPNQITVPLVLASPEERRWTPDYWMLQPSADSMHRGPNGAWASVATLRLNWMRSSHRGSRNIERDTVKAVIYKGAADCRHLSGGSVAAPQTLTF</sequence>
<evidence type="ECO:0000313" key="2">
    <source>
        <dbReference type="Proteomes" id="UP000821845"/>
    </source>
</evidence>
<evidence type="ECO:0000313" key="1">
    <source>
        <dbReference type="EMBL" id="KAH6938287.1"/>
    </source>
</evidence>
<protein>
    <submittedName>
        <fullName evidence="1">Uncharacterized protein</fullName>
    </submittedName>
</protein>